<dbReference type="EMBL" id="CP000158">
    <property type="protein sequence ID" value="ABI77167.1"/>
    <property type="molecule type" value="Genomic_DNA"/>
</dbReference>
<gene>
    <name evidence="2" type="ordered locus">HNE_2533</name>
</gene>
<feature type="domain" description="ScoMcrA-like SRA" evidence="1">
    <location>
        <begin position="74"/>
        <end position="211"/>
    </location>
</feature>
<protein>
    <submittedName>
        <fullName evidence="2">Conserved domain protein</fullName>
    </submittedName>
</protein>
<dbReference type="HOGENOM" id="CLU_058772_0_1_5"/>
<accession>Q0BZ66</accession>
<dbReference type="KEGG" id="hne:HNE_2533"/>
<dbReference type="AlphaFoldDB" id="Q0BZ66"/>
<reference evidence="2 3" key="1">
    <citation type="journal article" date="2006" name="J. Bacteriol.">
        <title>Comparative genomic evidence for a close relationship between the dimorphic prosthecate bacteria Hyphomonas neptunium and Caulobacter crescentus.</title>
        <authorList>
            <person name="Badger J.H."/>
            <person name="Hoover T.R."/>
            <person name="Brun Y.V."/>
            <person name="Weiner R.M."/>
            <person name="Laub M.T."/>
            <person name="Alexandre G."/>
            <person name="Mrazek J."/>
            <person name="Ren Q."/>
            <person name="Paulsen I.T."/>
            <person name="Nelson K.E."/>
            <person name="Khouri H.M."/>
            <person name="Radune D."/>
            <person name="Sosa J."/>
            <person name="Dodson R.J."/>
            <person name="Sullivan S.A."/>
            <person name="Rosovitz M.J."/>
            <person name="Madupu R."/>
            <person name="Brinkac L.M."/>
            <person name="Durkin A.S."/>
            <person name="Daugherty S.C."/>
            <person name="Kothari S.P."/>
            <person name="Giglio M.G."/>
            <person name="Zhou L."/>
            <person name="Haft D.H."/>
            <person name="Selengut J.D."/>
            <person name="Davidsen T.M."/>
            <person name="Yang Q."/>
            <person name="Zafar N."/>
            <person name="Ward N.L."/>
        </authorList>
    </citation>
    <scope>NUCLEOTIDE SEQUENCE [LARGE SCALE GENOMIC DNA]</scope>
    <source>
        <strain evidence="2 3">ATCC 15444</strain>
    </source>
</reference>
<evidence type="ECO:0000313" key="3">
    <source>
        <dbReference type="Proteomes" id="UP000001959"/>
    </source>
</evidence>
<sequence length="343" mass="38241">MVHEGEALPSKAILAGAYFHQHGADIGKFVGGAGVARQLQKLGFEMIIRRGGKDVPIGEIFENETPHGHSFRIGAHYSRRADIHEVYGGQMQGGISTPADAPFVFIFTGDAGEQHGYRDGWQEDRETFLYTGEGQRGDMTFKRGNRAIQEHATDGKAILLFEALGKGKLYEFMGEFVCAGWEMIDSHDIDKLERKAIQFHLVRADAVADSETDEEIEDQPDTSIDDLRTSAYEAATAVRNSNPKEARRVYRQRSAKIKAYILARAGGVCELTGEKAPFLTKSGHPYLEVHHTQRLSDDGLDHPRWVAAISPTAHREIHFGERGDELNERLKEIIAEKEKSIAR</sequence>
<dbReference type="Proteomes" id="UP000001959">
    <property type="component" value="Chromosome"/>
</dbReference>
<dbReference type="STRING" id="228405.HNE_2533"/>
<keyword evidence="3" id="KW-1185">Reference proteome</keyword>
<dbReference type="eggNOG" id="COG1403">
    <property type="taxonomic scope" value="Bacteria"/>
</dbReference>
<proteinExistence type="predicted"/>
<organism evidence="2 3">
    <name type="scientific">Hyphomonas neptunium (strain ATCC 15444)</name>
    <dbReference type="NCBI Taxonomy" id="228405"/>
    <lineage>
        <taxon>Bacteria</taxon>
        <taxon>Pseudomonadati</taxon>
        <taxon>Pseudomonadota</taxon>
        <taxon>Alphaproteobacteria</taxon>
        <taxon>Hyphomonadales</taxon>
        <taxon>Hyphomonadaceae</taxon>
        <taxon>Hyphomonas</taxon>
    </lineage>
</organism>
<evidence type="ECO:0000313" key="2">
    <source>
        <dbReference type="EMBL" id="ABI77167.1"/>
    </source>
</evidence>
<name>Q0BZ66_HYPNA</name>
<dbReference type="Pfam" id="PF26348">
    <property type="entry name" value="SRA_ScoMcrA"/>
    <property type="match status" value="1"/>
</dbReference>
<dbReference type="InterPro" id="IPR058712">
    <property type="entry name" value="SRA_ScoMcrA"/>
</dbReference>
<evidence type="ECO:0000259" key="1">
    <source>
        <dbReference type="Pfam" id="PF26348"/>
    </source>
</evidence>